<reference evidence="2" key="1">
    <citation type="journal article" date="2023" name="Nat. Plants">
        <title>Single-cell RNA sequencing provides a high-resolution roadmap for understanding the multicellular compartmentation of specialized metabolism.</title>
        <authorList>
            <person name="Sun S."/>
            <person name="Shen X."/>
            <person name="Li Y."/>
            <person name="Li Y."/>
            <person name="Wang S."/>
            <person name="Li R."/>
            <person name="Zhang H."/>
            <person name="Shen G."/>
            <person name="Guo B."/>
            <person name="Wei J."/>
            <person name="Xu J."/>
            <person name="St-Pierre B."/>
            <person name="Chen S."/>
            <person name="Sun C."/>
        </authorList>
    </citation>
    <scope>NUCLEOTIDE SEQUENCE [LARGE SCALE GENOMIC DNA]</scope>
</reference>
<accession>A0ACC0BA35</accession>
<organism evidence="1 2">
    <name type="scientific">Catharanthus roseus</name>
    <name type="common">Madagascar periwinkle</name>
    <name type="synonym">Vinca rosea</name>
    <dbReference type="NCBI Taxonomy" id="4058"/>
    <lineage>
        <taxon>Eukaryota</taxon>
        <taxon>Viridiplantae</taxon>
        <taxon>Streptophyta</taxon>
        <taxon>Embryophyta</taxon>
        <taxon>Tracheophyta</taxon>
        <taxon>Spermatophyta</taxon>
        <taxon>Magnoliopsida</taxon>
        <taxon>eudicotyledons</taxon>
        <taxon>Gunneridae</taxon>
        <taxon>Pentapetalae</taxon>
        <taxon>asterids</taxon>
        <taxon>lamiids</taxon>
        <taxon>Gentianales</taxon>
        <taxon>Apocynaceae</taxon>
        <taxon>Rauvolfioideae</taxon>
        <taxon>Vinceae</taxon>
        <taxon>Catharanthinae</taxon>
        <taxon>Catharanthus</taxon>
    </lineage>
</organism>
<dbReference type="Proteomes" id="UP001060085">
    <property type="component" value="Linkage Group LG04"/>
</dbReference>
<evidence type="ECO:0000313" key="2">
    <source>
        <dbReference type="Proteomes" id="UP001060085"/>
    </source>
</evidence>
<sequence length="143" mass="17086">MPKDHDDEGNEGQESTDVDEEEKEQKIHKRSFKSNLQRSKRSLKTIRFYEDEVIKLKTLTRRRTENRLSNFCSMPKNWSSDFPLLRKSDVRIFSFQNQNRSSDFFKPLQISLPILENRSYLENRLSGFYFYCKKMTIAADSND</sequence>
<comment type="caution">
    <text evidence="1">The sequence shown here is derived from an EMBL/GenBank/DDBJ whole genome shotgun (WGS) entry which is preliminary data.</text>
</comment>
<keyword evidence="2" id="KW-1185">Reference proteome</keyword>
<proteinExistence type="predicted"/>
<protein>
    <submittedName>
        <fullName evidence="1">Uncharacterized protein</fullName>
    </submittedName>
</protein>
<dbReference type="EMBL" id="CM044704">
    <property type="protein sequence ID" value="KAI5669509.1"/>
    <property type="molecule type" value="Genomic_DNA"/>
</dbReference>
<gene>
    <name evidence="1" type="ORF">M9H77_19362</name>
</gene>
<name>A0ACC0BA35_CATRO</name>
<evidence type="ECO:0000313" key="1">
    <source>
        <dbReference type="EMBL" id="KAI5669509.1"/>
    </source>
</evidence>